<feature type="region of interest" description="Disordered" evidence="2">
    <location>
        <begin position="1"/>
        <end position="20"/>
    </location>
</feature>
<proteinExistence type="predicted"/>
<accession>A0ABQ4EDV0</accession>
<dbReference type="Pfam" id="PF01243">
    <property type="entry name" value="PNPOx_N"/>
    <property type="match status" value="1"/>
</dbReference>
<dbReference type="NCBIfam" id="TIGR03618">
    <property type="entry name" value="Rv1155_F420"/>
    <property type="match status" value="1"/>
</dbReference>
<dbReference type="Gene3D" id="2.30.110.10">
    <property type="entry name" value="Electron Transport, Fmn-binding Protein, Chain A"/>
    <property type="match status" value="1"/>
</dbReference>
<dbReference type="EMBL" id="BONW01000047">
    <property type="protein sequence ID" value="GIG92839.1"/>
    <property type="molecule type" value="Genomic_DNA"/>
</dbReference>
<evidence type="ECO:0000259" key="3">
    <source>
        <dbReference type="Pfam" id="PF01243"/>
    </source>
</evidence>
<evidence type="ECO:0000313" key="4">
    <source>
        <dbReference type="EMBL" id="GIG92839.1"/>
    </source>
</evidence>
<dbReference type="InterPro" id="IPR011576">
    <property type="entry name" value="Pyridox_Oxase_N"/>
</dbReference>
<dbReference type="Proteomes" id="UP000646749">
    <property type="component" value="Unassembled WGS sequence"/>
</dbReference>
<dbReference type="PANTHER" id="PTHR35176:SF6">
    <property type="entry name" value="HEME OXYGENASE HI_0854-RELATED"/>
    <property type="match status" value="1"/>
</dbReference>
<reference evidence="4 5" key="1">
    <citation type="submission" date="2021-01" db="EMBL/GenBank/DDBJ databases">
        <title>Whole genome shotgun sequence of Plantactinospora endophytica NBRC 110450.</title>
        <authorList>
            <person name="Komaki H."/>
            <person name="Tamura T."/>
        </authorList>
    </citation>
    <scope>NUCLEOTIDE SEQUENCE [LARGE SCALE GENOMIC DNA]</scope>
    <source>
        <strain evidence="4 5">NBRC 110450</strain>
    </source>
</reference>
<dbReference type="PANTHER" id="PTHR35176">
    <property type="entry name" value="HEME OXYGENASE HI_0854-RELATED"/>
    <property type="match status" value="1"/>
</dbReference>
<keyword evidence="1" id="KW-0560">Oxidoreductase</keyword>
<feature type="domain" description="Pyridoxamine 5'-phosphate oxidase N-terminal" evidence="3">
    <location>
        <begin position="19"/>
        <end position="136"/>
    </location>
</feature>
<dbReference type="InterPro" id="IPR052019">
    <property type="entry name" value="F420H2_bilvrd_red/Heme_oxyg"/>
</dbReference>
<protein>
    <submittedName>
        <fullName evidence="4">PPOX class F420-dependent enzyme</fullName>
    </submittedName>
</protein>
<evidence type="ECO:0000256" key="1">
    <source>
        <dbReference type="ARBA" id="ARBA00023002"/>
    </source>
</evidence>
<keyword evidence="5" id="KW-1185">Reference proteome</keyword>
<gene>
    <name evidence="4" type="ORF">Pen02_77750</name>
</gene>
<comment type="caution">
    <text evidence="4">The sequence shown here is derived from an EMBL/GenBank/DDBJ whole genome shotgun (WGS) entry which is preliminary data.</text>
</comment>
<evidence type="ECO:0000313" key="5">
    <source>
        <dbReference type="Proteomes" id="UP000646749"/>
    </source>
</evidence>
<organism evidence="4 5">
    <name type="scientific">Plantactinospora endophytica</name>
    <dbReference type="NCBI Taxonomy" id="673535"/>
    <lineage>
        <taxon>Bacteria</taxon>
        <taxon>Bacillati</taxon>
        <taxon>Actinomycetota</taxon>
        <taxon>Actinomycetes</taxon>
        <taxon>Micromonosporales</taxon>
        <taxon>Micromonosporaceae</taxon>
        <taxon>Plantactinospora</taxon>
    </lineage>
</organism>
<dbReference type="InterPro" id="IPR019920">
    <property type="entry name" value="F420-binding_dom_put"/>
</dbReference>
<evidence type="ECO:0000256" key="2">
    <source>
        <dbReference type="SAM" id="MobiDB-lite"/>
    </source>
</evidence>
<dbReference type="SUPFAM" id="SSF50475">
    <property type="entry name" value="FMN-binding split barrel"/>
    <property type="match status" value="1"/>
</dbReference>
<name>A0ABQ4EDV0_9ACTN</name>
<sequence>MGRVGINGCMTTGPTPPPSHADLLTRPLYAHLATTRPDGGPQSNVMWFAWDGGRIRMTHTKRRQKFRNVQRDPRVALSIADPDDPYRFLEVRGVVEKIEDDDEVASFYRSLQERYDNVYDIHDAPYRVVVTIRPESFVAVTDGQPQPAR</sequence>
<dbReference type="InterPro" id="IPR012349">
    <property type="entry name" value="Split_barrel_FMN-bd"/>
</dbReference>